<dbReference type="EMBL" id="BGPR01001973">
    <property type="protein sequence ID" value="GBM65344.1"/>
    <property type="molecule type" value="Genomic_DNA"/>
</dbReference>
<evidence type="ECO:0000313" key="2">
    <source>
        <dbReference type="Proteomes" id="UP000499080"/>
    </source>
</evidence>
<organism evidence="1 2">
    <name type="scientific">Araneus ventricosus</name>
    <name type="common">Orbweaver spider</name>
    <name type="synonym">Epeira ventricosa</name>
    <dbReference type="NCBI Taxonomy" id="182803"/>
    <lineage>
        <taxon>Eukaryota</taxon>
        <taxon>Metazoa</taxon>
        <taxon>Ecdysozoa</taxon>
        <taxon>Arthropoda</taxon>
        <taxon>Chelicerata</taxon>
        <taxon>Arachnida</taxon>
        <taxon>Araneae</taxon>
        <taxon>Araneomorphae</taxon>
        <taxon>Entelegynae</taxon>
        <taxon>Araneoidea</taxon>
        <taxon>Araneidae</taxon>
        <taxon>Araneus</taxon>
    </lineage>
</organism>
<dbReference type="Proteomes" id="UP000499080">
    <property type="component" value="Unassembled WGS sequence"/>
</dbReference>
<dbReference type="AlphaFoldDB" id="A0A4Y2HIX4"/>
<proteinExistence type="predicted"/>
<name>A0A4Y2HIX4_ARAVE</name>
<accession>A0A4Y2HIX4</accession>
<sequence length="89" mass="9760">MKRREIFSECFLRANNERPWWPSGKVSASRLEGSKCDSAVHVGLLHSKSYIGTKHPVAGVVRKFGEGGAISGIVLVIGPRFKIARSIPK</sequence>
<keyword evidence="2" id="KW-1185">Reference proteome</keyword>
<comment type="caution">
    <text evidence="1">The sequence shown here is derived from an EMBL/GenBank/DDBJ whole genome shotgun (WGS) entry which is preliminary data.</text>
</comment>
<evidence type="ECO:0000313" key="1">
    <source>
        <dbReference type="EMBL" id="GBM65344.1"/>
    </source>
</evidence>
<gene>
    <name evidence="1" type="ORF">AVEN_157572_1</name>
</gene>
<reference evidence="1 2" key="1">
    <citation type="journal article" date="2019" name="Sci. Rep.">
        <title>Orb-weaving spider Araneus ventricosus genome elucidates the spidroin gene catalogue.</title>
        <authorList>
            <person name="Kono N."/>
            <person name="Nakamura H."/>
            <person name="Ohtoshi R."/>
            <person name="Moran D.A.P."/>
            <person name="Shinohara A."/>
            <person name="Yoshida Y."/>
            <person name="Fujiwara M."/>
            <person name="Mori M."/>
            <person name="Tomita M."/>
            <person name="Arakawa K."/>
        </authorList>
    </citation>
    <scope>NUCLEOTIDE SEQUENCE [LARGE SCALE GENOMIC DNA]</scope>
</reference>
<protein>
    <submittedName>
        <fullName evidence="1">Uncharacterized protein</fullName>
    </submittedName>
</protein>